<evidence type="ECO:0000259" key="2">
    <source>
        <dbReference type="Pfam" id="PF01571"/>
    </source>
</evidence>
<reference evidence="3" key="1">
    <citation type="journal article" date="2021" name="PeerJ">
        <title>Extensive microbial diversity within the chicken gut microbiome revealed by metagenomics and culture.</title>
        <authorList>
            <person name="Gilroy R."/>
            <person name="Ravi A."/>
            <person name="Getino M."/>
            <person name="Pursley I."/>
            <person name="Horton D.L."/>
            <person name="Alikhan N.F."/>
            <person name="Baker D."/>
            <person name="Gharbi K."/>
            <person name="Hall N."/>
            <person name="Watson M."/>
            <person name="Adriaenssens E.M."/>
            <person name="Foster-Nyarko E."/>
            <person name="Jarju S."/>
            <person name="Secka A."/>
            <person name="Antonio M."/>
            <person name="Oren A."/>
            <person name="Chaudhuri R.R."/>
            <person name="La Ragione R."/>
            <person name="Hildebrand F."/>
            <person name="Pallen M.J."/>
        </authorList>
    </citation>
    <scope>NUCLEOTIDE SEQUENCE</scope>
    <source>
        <strain evidence="3">ChiHjej13B12-14962</strain>
    </source>
</reference>
<comment type="caution">
    <text evidence="3">The sequence shown here is derived from an EMBL/GenBank/DDBJ whole genome shotgun (WGS) entry which is preliminary data.</text>
</comment>
<proteinExistence type="predicted"/>
<feature type="domain" description="GCVT N-terminal" evidence="2">
    <location>
        <begin position="30"/>
        <end position="253"/>
    </location>
</feature>
<evidence type="ECO:0000256" key="1">
    <source>
        <dbReference type="PIRSR" id="PIRSR006487-1"/>
    </source>
</evidence>
<dbReference type="EMBL" id="DYXC01000107">
    <property type="protein sequence ID" value="HJF15074.1"/>
    <property type="molecule type" value="Genomic_DNA"/>
</dbReference>
<dbReference type="InterPro" id="IPR006222">
    <property type="entry name" value="GCVT_N"/>
</dbReference>
<dbReference type="Proteomes" id="UP000703315">
    <property type="component" value="Unassembled WGS sequence"/>
</dbReference>
<dbReference type="Gene3D" id="3.30.1360.120">
    <property type="entry name" value="Probable tRNA modification gtpase trme, domain 1"/>
    <property type="match status" value="1"/>
</dbReference>
<dbReference type="PANTHER" id="PTHR43757:SF2">
    <property type="entry name" value="AMINOMETHYLTRANSFERASE, MITOCHONDRIAL"/>
    <property type="match status" value="1"/>
</dbReference>
<protein>
    <submittedName>
        <fullName evidence="3">Aminomethyl transferase family protein</fullName>
    </submittedName>
</protein>
<dbReference type="InterPro" id="IPR028896">
    <property type="entry name" value="GcvT/YgfZ/DmdA"/>
</dbReference>
<dbReference type="PANTHER" id="PTHR43757">
    <property type="entry name" value="AMINOMETHYLTRANSFERASE"/>
    <property type="match status" value="1"/>
</dbReference>
<organism evidence="3 4">
    <name type="scientific">Enteractinococcus helveticum</name>
    <dbReference type="NCBI Taxonomy" id="1837282"/>
    <lineage>
        <taxon>Bacteria</taxon>
        <taxon>Bacillati</taxon>
        <taxon>Actinomycetota</taxon>
        <taxon>Actinomycetes</taxon>
        <taxon>Micrococcales</taxon>
        <taxon>Micrococcaceae</taxon>
    </lineage>
</organism>
<dbReference type="SUPFAM" id="SSF103025">
    <property type="entry name" value="Folate-binding domain"/>
    <property type="match status" value="1"/>
</dbReference>
<dbReference type="GO" id="GO:0016740">
    <property type="term" value="F:transferase activity"/>
    <property type="evidence" value="ECO:0007669"/>
    <property type="project" value="UniProtKB-KW"/>
</dbReference>
<dbReference type="Pfam" id="PF01571">
    <property type="entry name" value="GCV_T"/>
    <property type="match status" value="1"/>
</dbReference>
<gene>
    <name evidence="3" type="ORF">K8V32_09785</name>
</gene>
<evidence type="ECO:0000313" key="4">
    <source>
        <dbReference type="Proteomes" id="UP000703315"/>
    </source>
</evidence>
<evidence type="ECO:0000313" key="3">
    <source>
        <dbReference type="EMBL" id="HJF15074.1"/>
    </source>
</evidence>
<dbReference type="AlphaFoldDB" id="A0A921FNS7"/>
<accession>A0A921FNS7</accession>
<sequence length="447" mass="49807">MTSLEEKLQATDNIVDMMRAAPTARHQFQYPTEHGGWYDEQWAWKNTCVLFDQSFHMNDLTITGPDALQLLTDTGINDFSTFGQGKAKQFVAVNHDGYVIGDEILFGLDDDHFSLVGVPIAQDWLTYIAETEHYDVELNMDVMAPDLRERQKYRYQITGPLAQDVLEKAQGRALDPIKFFHMGHLTIAGRTVTALNHGMAKVPGKINGLELMGPAQDAQIVLNTILEAGTEFGLRRGGSRAYPTAVAESGWIAVPMPAIYTGAKLRPYRQWLPAASMEGAVSLEGSFETDNIQDYYCTPWDLGYGHLIKNPHDFIGTSALEAMTNQPHRKKVWLEWNNDDVRRIIGDALFNRENAPRLIDVPSSFSAFHYDQVLVDDRLVGLSTYTAYTANNGCYVSLGMVNEADATDGAQVIIVWGEPEDAVQKPLLQPHVQTEIRATLRTVSPAA</sequence>
<dbReference type="RefSeq" id="WP_303906507.1">
    <property type="nucleotide sequence ID" value="NZ_DYXC01000107.1"/>
</dbReference>
<dbReference type="InterPro" id="IPR027266">
    <property type="entry name" value="TrmE/GcvT-like"/>
</dbReference>
<keyword evidence="3" id="KW-0808">Transferase</keyword>
<reference evidence="3" key="2">
    <citation type="submission" date="2021-09" db="EMBL/GenBank/DDBJ databases">
        <authorList>
            <person name="Gilroy R."/>
        </authorList>
    </citation>
    <scope>NUCLEOTIDE SEQUENCE</scope>
    <source>
        <strain evidence="3">ChiHjej13B12-14962</strain>
    </source>
</reference>
<name>A0A921FNS7_9MICC</name>
<feature type="binding site" evidence="1">
    <location>
        <position position="210"/>
    </location>
    <ligand>
        <name>substrate</name>
    </ligand>
</feature>